<reference evidence="2" key="2">
    <citation type="submission" date="2020-10" db="EMBL/GenBank/DDBJ databases">
        <authorList>
            <person name="Cooper E.A."/>
            <person name="Brenton Z.W."/>
            <person name="Flinn B.S."/>
            <person name="Jenkins J."/>
            <person name="Shu S."/>
            <person name="Flowers D."/>
            <person name="Luo F."/>
            <person name="Wang Y."/>
            <person name="Xia P."/>
            <person name="Barry K."/>
            <person name="Daum C."/>
            <person name="Lipzen A."/>
            <person name="Yoshinaga Y."/>
            <person name="Schmutz J."/>
            <person name="Saski C."/>
            <person name="Vermerris W."/>
            <person name="Kresovich S."/>
        </authorList>
    </citation>
    <scope>NUCLEOTIDE SEQUENCE</scope>
</reference>
<accession>A0A921U2E0</accession>
<feature type="region of interest" description="Disordered" evidence="1">
    <location>
        <begin position="40"/>
        <end position="63"/>
    </location>
</feature>
<sequence>MQVSDTTSSTPVLPPHCVFSLVDLHLPLPSTELGRYAGSSAARTDLHAGRRGQDDGARARPGPCRWPHCGCHPAAALPHSSVQLDFGLLHQGENSKDLSEDGRIGDAQALVPVYVRLTSPHA</sequence>
<organism evidence="2 3">
    <name type="scientific">Sorghum bicolor</name>
    <name type="common">Sorghum</name>
    <name type="synonym">Sorghum vulgare</name>
    <dbReference type="NCBI Taxonomy" id="4558"/>
    <lineage>
        <taxon>Eukaryota</taxon>
        <taxon>Viridiplantae</taxon>
        <taxon>Streptophyta</taxon>
        <taxon>Embryophyta</taxon>
        <taxon>Tracheophyta</taxon>
        <taxon>Spermatophyta</taxon>
        <taxon>Magnoliopsida</taxon>
        <taxon>Liliopsida</taxon>
        <taxon>Poales</taxon>
        <taxon>Poaceae</taxon>
        <taxon>PACMAD clade</taxon>
        <taxon>Panicoideae</taxon>
        <taxon>Andropogonodae</taxon>
        <taxon>Andropogoneae</taxon>
        <taxon>Sorghinae</taxon>
        <taxon>Sorghum</taxon>
    </lineage>
</organism>
<reference evidence="2" key="1">
    <citation type="journal article" date="2019" name="BMC Genomics">
        <title>A new reference genome for Sorghum bicolor reveals high levels of sequence similarity between sweet and grain genotypes: implications for the genetics of sugar metabolism.</title>
        <authorList>
            <person name="Cooper E.A."/>
            <person name="Brenton Z.W."/>
            <person name="Flinn B.S."/>
            <person name="Jenkins J."/>
            <person name="Shu S."/>
            <person name="Flowers D."/>
            <person name="Luo F."/>
            <person name="Wang Y."/>
            <person name="Xia P."/>
            <person name="Barry K."/>
            <person name="Daum C."/>
            <person name="Lipzen A."/>
            <person name="Yoshinaga Y."/>
            <person name="Schmutz J."/>
            <person name="Saski C."/>
            <person name="Vermerris W."/>
            <person name="Kresovich S."/>
        </authorList>
    </citation>
    <scope>NUCLEOTIDE SEQUENCE</scope>
</reference>
<name>A0A921U2E0_SORBI</name>
<dbReference type="EMBL" id="CM027689">
    <property type="protein sequence ID" value="KAG0515593.1"/>
    <property type="molecule type" value="Genomic_DNA"/>
</dbReference>
<dbReference type="AlphaFoldDB" id="A0A921U2E0"/>
<evidence type="ECO:0000313" key="3">
    <source>
        <dbReference type="Proteomes" id="UP000807115"/>
    </source>
</evidence>
<gene>
    <name evidence="2" type="ORF">BDA96_10G291700</name>
</gene>
<comment type="caution">
    <text evidence="2">The sequence shown here is derived from an EMBL/GenBank/DDBJ whole genome shotgun (WGS) entry which is preliminary data.</text>
</comment>
<feature type="compositionally biased region" description="Basic and acidic residues" evidence="1">
    <location>
        <begin position="44"/>
        <end position="58"/>
    </location>
</feature>
<dbReference type="Proteomes" id="UP000807115">
    <property type="component" value="Chromosome 10"/>
</dbReference>
<evidence type="ECO:0000256" key="1">
    <source>
        <dbReference type="SAM" id="MobiDB-lite"/>
    </source>
</evidence>
<protein>
    <submittedName>
        <fullName evidence="2">Uncharacterized protein</fullName>
    </submittedName>
</protein>
<evidence type="ECO:0000313" key="2">
    <source>
        <dbReference type="EMBL" id="KAG0515593.1"/>
    </source>
</evidence>
<proteinExistence type="predicted"/>